<evidence type="ECO:0000313" key="3">
    <source>
        <dbReference type="Proteomes" id="UP000294933"/>
    </source>
</evidence>
<gene>
    <name evidence="2" type="ORF">BD410DRAFT_292210</name>
</gene>
<evidence type="ECO:0000256" key="1">
    <source>
        <dbReference type="SAM" id="MobiDB-lite"/>
    </source>
</evidence>
<dbReference type="AlphaFoldDB" id="A0A4Y7Q3T9"/>
<accession>A0A4Y7Q3T9</accession>
<proteinExistence type="predicted"/>
<dbReference type="Proteomes" id="UP000294933">
    <property type="component" value="Unassembled WGS sequence"/>
</dbReference>
<dbReference type="VEuPathDB" id="FungiDB:BD410DRAFT_292210"/>
<feature type="compositionally biased region" description="Low complexity" evidence="1">
    <location>
        <begin position="149"/>
        <end position="158"/>
    </location>
</feature>
<evidence type="ECO:0000313" key="2">
    <source>
        <dbReference type="EMBL" id="TDL21460.1"/>
    </source>
</evidence>
<name>A0A4Y7Q3T9_9AGAM</name>
<keyword evidence="3" id="KW-1185">Reference proteome</keyword>
<feature type="region of interest" description="Disordered" evidence="1">
    <location>
        <begin position="259"/>
        <end position="280"/>
    </location>
</feature>
<feature type="compositionally biased region" description="Low complexity" evidence="1">
    <location>
        <begin position="209"/>
        <end position="230"/>
    </location>
</feature>
<organism evidence="2 3">
    <name type="scientific">Rickenella mellea</name>
    <dbReference type="NCBI Taxonomy" id="50990"/>
    <lineage>
        <taxon>Eukaryota</taxon>
        <taxon>Fungi</taxon>
        <taxon>Dikarya</taxon>
        <taxon>Basidiomycota</taxon>
        <taxon>Agaricomycotina</taxon>
        <taxon>Agaricomycetes</taxon>
        <taxon>Hymenochaetales</taxon>
        <taxon>Rickenellaceae</taxon>
        <taxon>Rickenella</taxon>
    </lineage>
</organism>
<dbReference type="EMBL" id="ML170180">
    <property type="protein sequence ID" value="TDL21460.1"/>
    <property type="molecule type" value="Genomic_DNA"/>
</dbReference>
<reference evidence="2 3" key="1">
    <citation type="submission" date="2018-06" db="EMBL/GenBank/DDBJ databases">
        <title>A transcriptomic atlas of mushroom development highlights an independent origin of complex multicellularity.</title>
        <authorList>
            <consortium name="DOE Joint Genome Institute"/>
            <person name="Krizsan K."/>
            <person name="Almasi E."/>
            <person name="Merenyi Z."/>
            <person name="Sahu N."/>
            <person name="Viragh M."/>
            <person name="Koszo T."/>
            <person name="Mondo S."/>
            <person name="Kiss B."/>
            <person name="Balint B."/>
            <person name="Kues U."/>
            <person name="Barry K."/>
            <person name="Hegedus J.C."/>
            <person name="Henrissat B."/>
            <person name="Johnson J."/>
            <person name="Lipzen A."/>
            <person name="Ohm R."/>
            <person name="Nagy I."/>
            <person name="Pangilinan J."/>
            <person name="Yan J."/>
            <person name="Xiong Y."/>
            <person name="Grigoriev I.V."/>
            <person name="Hibbett D.S."/>
            <person name="Nagy L.G."/>
        </authorList>
    </citation>
    <scope>NUCLEOTIDE SEQUENCE [LARGE SCALE GENOMIC DNA]</scope>
    <source>
        <strain evidence="2 3">SZMC22713</strain>
    </source>
</reference>
<sequence>MSMERMDEGRHSSDTEVRVMEDFQDTINPIFRSSSPKIWTATPLHPLRIVLRAWYTAFNFFHGGSGMASGSKHTSEFRRQAGGHRLTPRGCDPPLRVVRWFYGCLFDCPRGTLTWSKFVQTLSFHPPTPHLPPPLSSTLPATFPPPSTTGPDPSTTTSRCNPSHFVMGFAYPNGEFHHSIGPLRTEDIVPCDQFRYYPYLDNICESQETSDTTSDGSTSSQDTSDSNASSRTSIELQQQQVDPFTAEILAQLEIRIQADNESQSQASQAANDGSDNSASHVLDVGASDDVWQGPEGANAFYRHAPSCEETARSNAGPPIFHTYWTAPIDMARDIGHPPTGIELPQAENVETTTCQSQSVPDSTAFGDFFACMASSTDVDQVPAAAHPSASLSVDVPTTYHSECAIDSSALGSVQNNSYVRTSAGQEDVNQLPLTIPSSGLETPHVGTGYNSQSTNDWIESSTFVQYETCAATSTGHGDADHASTTLSVAPETTDAAVYPSQTSVNPVATGYFDQTALSTHQNAASSYYTPAPRDYPPAYGSSDPLHIRSQVPQSFNSSWDNTSNVIFQQYDVSSMVPQGSMPMSMLYTSMGFATLGGEQQYGQMAGLQPQHIVYPSFSAFDVVTTSRSQSAVLRAFI</sequence>
<feature type="region of interest" description="Disordered" evidence="1">
    <location>
        <begin position="207"/>
        <end position="235"/>
    </location>
</feature>
<feature type="compositionally biased region" description="Polar residues" evidence="1">
    <location>
        <begin position="259"/>
        <end position="279"/>
    </location>
</feature>
<feature type="region of interest" description="Disordered" evidence="1">
    <location>
        <begin position="130"/>
        <end position="159"/>
    </location>
</feature>
<protein>
    <submittedName>
        <fullName evidence="2">Uncharacterized protein</fullName>
    </submittedName>
</protein>